<evidence type="ECO:0000313" key="3">
    <source>
        <dbReference type="Proteomes" id="UP000673691"/>
    </source>
</evidence>
<sequence length="135" mass="13812">MVFSSCVLADRPPSGNTSDYLQRHGAPFPPPASGSSLHNRNRSPHLNFLNSGREGLTVPLSLPGIPASAEHPLSTSAAGRGSCAAVPASACWRATSASSGAKARFEASADRKGPREVSGGRSEGGVKVYTPNSIA</sequence>
<feature type="compositionally biased region" description="Basic and acidic residues" evidence="1">
    <location>
        <begin position="103"/>
        <end position="115"/>
    </location>
</feature>
<dbReference type="Proteomes" id="UP000673691">
    <property type="component" value="Unassembled WGS sequence"/>
</dbReference>
<feature type="region of interest" description="Disordered" evidence="1">
    <location>
        <begin position="94"/>
        <end position="135"/>
    </location>
</feature>
<gene>
    <name evidence="2" type="ORF">BJ554DRAFT_448</name>
</gene>
<proteinExistence type="predicted"/>
<feature type="region of interest" description="Disordered" evidence="1">
    <location>
        <begin position="14"/>
        <end position="53"/>
    </location>
</feature>
<accession>A0A8H7ZTK1</accession>
<protein>
    <submittedName>
        <fullName evidence="2">Uncharacterized protein</fullName>
    </submittedName>
</protein>
<organism evidence="2 3">
    <name type="scientific">Olpidium bornovanus</name>
    <dbReference type="NCBI Taxonomy" id="278681"/>
    <lineage>
        <taxon>Eukaryota</taxon>
        <taxon>Fungi</taxon>
        <taxon>Fungi incertae sedis</taxon>
        <taxon>Olpidiomycota</taxon>
        <taxon>Olpidiomycotina</taxon>
        <taxon>Olpidiomycetes</taxon>
        <taxon>Olpidiales</taxon>
        <taxon>Olpidiaceae</taxon>
        <taxon>Olpidium</taxon>
    </lineage>
</organism>
<dbReference type="EMBL" id="JAEFCI010007245">
    <property type="protein sequence ID" value="KAG5459179.1"/>
    <property type="molecule type" value="Genomic_DNA"/>
</dbReference>
<keyword evidence="3" id="KW-1185">Reference proteome</keyword>
<reference evidence="2 3" key="1">
    <citation type="journal article" name="Sci. Rep.">
        <title>Genome-scale phylogenetic analyses confirm Olpidium as the closest living zoosporic fungus to the non-flagellated, terrestrial fungi.</title>
        <authorList>
            <person name="Chang Y."/>
            <person name="Rochon D."/>
            <person name="Sekimoto S."/>
            <person name="Wang Y."/>
            <person name="Chovatia M."/>
            <person name="Sandor L."/>
            <person name="Salamov A."/>
            <person name="Grigoriev I.V."/>
            <person name="Stajich J.E."/>
            <person name="Spatafora J.W."/>
        </authorList>
    </citation>
    <scope>NUCLEOTIDE SEQUENCE [LARGE SCALE GENOMIC DNA]</scope>
    <source>
        <strain evidence="2">S191</strain>
    </source>
</reference>
<name>A0A8H7ZTK1_9FUNG</name>
<dbReference type="AlphaFoldDB" id="A0A8H7ZTK1"/>
<evidence type="ECO:0000256" key="1">
    <source>
        <dbReference type="SAM" id="MobiDB-lite"/>
    </source>
</evidence>
<evidence type="ECO:0000313" key="2">
    <source>
        <dbReference type="EMBL" id="KAG5459179.1"/>
    </source>
</evidence>
<comment type="caution">
    <text evidence="2">The sequence shown here is derived from an EMBL/GenBank/DDBJ whole genome shotgun (WGS) entry which is preliminary data.</text>
</comment>